<name>A0A5E4PKD0_9COXI</name>
<evidence type="ECO:0000313" key="1">
    <source>
        <dbReference type="EMBL" id="VVC76803.1"/>
    </source>
</evidence>
<dbReference type="Proteomes" id="UP000324194">
    <property type="component" value="Chromosome 1"/>
</dbReference>
<dbReference type="KEGG" id="asip:AQUSIP_21300"/>
<sequence length="79" mass="8987">MRHVSAFTIRSEFSRSRIKKYNALPREKKINPKRMITIALIIIVIALTILKPAVLVCASAVQEADSAHSIFRYDQECTI</sequence>
<dbReference type="EMBL" id="LR699119">
    <property type="protein sequence ID" value="VVC76803.1"/>
    <property type="molecule type" value="Genomic_DNA"/>
</dbReference>
<reference evidence="1 2" key="1">
    <citation type="submission" date="2019-08" db="EMBL/GenBank/DDBJ databases">
        <authorList>
            <person name="Guy L."/>
        </authorList>
    </citation>
    <scope>NUCLEOTIDE SEQUENCE [LARGE SCALE GENOMIC DNA]</scope>
    <source>
        <strain evidence="1 2">SGT-108</strain>
    </source>
</reference>
<gene>
    <name evidence="1" type="ORF">AQUSIP_21300</name>
</gene>
<accession>A0A5E4PKD0</accession>
<keyword evidence="2" id="KW-1185">Reference proteome</keyword>
<proteinExistence type="predicted"/>
<protein>
    <submittedName>
        <fullName evidence="1">Uncharacterized protein</fullName>
    </submittedName>
</protein>
<evidence type="ECO:0000313" key="2">
    <source>
        <dbReference type="Proteomes" id="UP000324194"/>
    </source>
</evidence>
<dbReference type="AlphaFoldDB" id="A0A5E4PKD0"/>
<organism evidence="1 2">
    <name type="scientific">Aquicella siphonis</name>
    <dbReference type="NCBI Taxonomy" id="254247"/>
    <lineage>
        <taxon>Bacteria</taxon>
        <taxon>Pseudomonadati</taxon>
        <taxon>Pseudomonadota</taxon>
        <taxon>Gammaproteobacteria</taxon>
        <taxon>Legionellales</taxon>
        <taxon>Coxiellaceae</taxon>
        <taxon>Aquicella</taxon>
    </lineage>
</organism>